<evidence type="ECO:0000256" key="1">
    <source>
        <dbReference type="SAM" id="MobiDB-lite"/>
    </source>
</evidence>
<accession>A0A4Z2HQF4</accession>
<dbReference type="AlphaFoldDB" id="A0A4Z2HQF4"/>
<gene>
    <name evidence="2" type="ORF">EYF80_022785</name>
</gene>
<proteinExistence type="predicted"/>
<dbReference type="Proteomes" id="UP000314294">
    <property type="component" value="Unassembled WGS sequence"/>
</dbReference>
<protein>
    <submittedName>
        <fullName evidence="2">Uncharacterized protein</fullName>
    </submittedName>
</protein>
<reference evidence="2 3" key="1">
    <citation type="submission" date="2019-03" db="EMBL/GenBank/DDBJ databases">
        <title>First draft genome of Liparis tanakae, snailfish: a comprehensive survey of snailfish specific genes.</title>
        <authorList>
            <person name="Kim W."/>
            <person name="Song I."/>
            <person name="Jeong J.-H."/>
            <person name="Kim D."/>
            <person name="Kim S."/>
            <person name="Ryu S."/>
            <person name="Song J.Y."/>
            <person name="Lee S.K."/>
        </authorList>
    </citation>
    <scope>NUCLEOTIDE SEQUENCE [LARGE SCALE GENOMIC DNA]</scope>
    <source>
        <tissue evidence="2">Muscle</tissue>
    </source>
</reference>
<feature type="region of interest" description="Disordered" evidence="1">
    <location>
        <begin position="32"/>
        <end position="57"/>
    </location>
</feature>
<sequence>MVFASSPVTSTLRADMCDVCDEGNRNHEVEGHGVVVDDGQGPSGRGHVARHEAPAEGDRGRVHCLREQGNLLWVQVNQHVVGIQRSAHDHLHKQRQGIKKLN</sequence>
<name>A0A4Z2HQF4_9TELE</name>
<keyword evidence="3" id="KW-1185">Reference proteome</keyword>
<dbReference type="EMBL" id="SRLO01000211">
    <property type="protein sequence ID" value="TNN67012.1"/>
    <property type="molecule type" value="Genomic_DNA"/>
</dbReference>
<comment type="caution">
    <text evidence="2">The sequence shown here is derived from an EMBL/GenBank/DDBJ whole genome shotgun (WGS) entry which is preliminary data.</text>
</comment>
<evidence type="ECO:0000313" key="3">
    <source>
        <dbReference type="Proteomes" id="UP000314294"/>
    </source>
</evidence>
<evidence type="ECO:0000313" key="2">
    <source>
        <dbReference type="EMBL" id="TNN67012.1"/>
    </source>
</evidence>
<organism evidence="2 3">
    <name type="scientific">Liparis tanakae</name>
    <name type="common">Tanaka's snailfish</name>
    <dbReference type="NCBI Taxonomy" id="230148"/>
    <lineage>
        <taxon>Eukaryota</taxon>
        <taxon>Metazoa</taxon>
        <taxon>Chordata</taxon>
        <taxon>Craniata</taxon>
        <taxon>Vertebrata</taxon>
        <taxon>Euteleostomi</taxon>
        <taxon>Actinopterygii</taxon>
        <taxon>Neopterygii</taxon>
        <taxon>Teleostei</taxon>
        <taxon>Neoteleostei</taxon>
        <taxon>Acanthomorphata</taxon>
        <taxon>Eupercaria</taxon>
        <taxon>Perciformes</taxon>
        <taxon>Cottioidei</taxon>
        <taxon>Cottales</taxon>
        <taxon>Liparidae</taxon>
        <taxon>Liparis</taxon>
    </lineage>
</organism>